<evidence type="ECO:0000313" key="9">
    <source>
        <dbReference type="Proteomes" id="UP000001702"/>
    </source>
</evidence>
<keyword evidence="3 6" id="KW-0812">Transmembrane</keyword>
<feature type="transmembrane region" description="Helical" evidence="6">
    <location>
        <begin position="103"/>
        <end position="124"/>
    </location>
</feature>
<feature type="transmembrane region" description="Helical" evidence="6">
    <location>
        <begin position="131"/>
        <end position="149"/>
    </location>
</feature>
<keyword evidence="5 6" id="KW-0472">Membrane</keyword>
<keyword evidence="4 6" id="KW-1133">Transmembrane helix</keyword>
<dbReference type="STRING" id="706191.PANA_1559"/>
<feature type="transmembrane region" description="Helical" evidence="6">
    <location>
        <begin position="76"/>
        <end position="97"/>
    </location>
</feature>
<evidence type="ECO:0000256" key="5">
    <source>
        <dbReference type="ARBA" id="ARBA00023136"/>
    </source>
</evidence>
<dbReference type="PANTHER" id="PTHR32322">
    <property type="entry name" value="INNER MEMBRANE TRANSPORTER"/>
    <property type="match status" value="1"/>
</dbReference>
<dbReference type="HOGENOM" id="CLU_033863_20_0_6"/>
<dbReference type="AlphaFoldDB" id="D4GCQ3"/>
<dbReference type="Pfam" id="PF00892">
    <property type="entry name" value="EamA"/>
    <property type="match status" value="2"/>
</dbReference>
<dbReference type="Gene3D" id="1.10.3730.20">
    <property type="match status" value="2"/>
</dbReference>
<accession>D4GCQ3</accession>
<evidence type="ECO:0000259" key="7">
    <source>
        <dbReference type="Pfam" id="PF00892"/>
    </source>
</evidence>
<feature type="transmembrane region" description="Helical" evidence="6">
    <location>
        <begin position="51"/>
        <end position="69"/>
    </location>
</feature>
<feature type="domain" description="EamA" evidence="7">
    <location>
        <begin position="157"/>
        <end position="293"/>
    </location>
</feature>
<dbReference type="GO" id="GO:0016020">
    <property type="term" value="C:membrane"/>
    <property type="evidence" value="ECO:0007669"/>
    <property type="project" value="UniProtKB-SubCell"/>
</dbReference>
<keyword evidence="2" id="KW-1003">Cell membrane</keyword>
<dbReference type="InterPro" id="IPR037185">
    <property type="entry name" value="EmrE-like"/>
</dbReference>
<feature type="transmembrane region" description="Helical" evidence="6">
    <location>
        <begin position="24"/>
        <end position="45"/>
    </location>
</feature>
<dbReference type="eggNOG" id="COG0697">
    <property type="taxonomic scope" value="Bacteria"/>
</dbReference>
<evidence type="ECO:0000313" key="8">
    <source>
        <dbReference type="EMBL" id="ADD76726.1"/>
    </source>
</evidence>
<dbReference type="InterPro" id="IPR050638">
    <property type="entry name" value="AA-Vitamin_Transporters"/>
</dbReference>
<evidence type="ECO:0000256" key="4">
    <source>
        <dbReference type="ARBA" id="ARBA00022989"/>
    </source>
</evidence>
<feature type="transmembrane region" description="Helical" evidence="6">
    <location>
        <begin position="221"/>
        <end position="243"/>
    </location>
</feature>
<dbReference type="PANTHER" id="PTHR32322:SF9">
    <property type="entry name" value="AMINO-ACID METABOLITE EFFLUX PUMP-RELATED"/>
    <property type="match status" value="1"/>
</dbReference>
<sequence>MGSCHDYQVSGLFLKDNIVAVRHFFMVLMVVSIWAFNNVAVKWGLVELPPLFLTWMRFAVVAIVLVPFCRINRQQFPWLLLLAFTFGFMHFSLLFVGMRFTDAGTGAIVVQLGTPIAMLLAMVVLKEKLRLIQLIGIMISLSGVVVLSGSPTIPAWWVLCILLCSATGWAISNLIVKKSPPIKPLTLTGWIAFLALPIVGAASLMLESHQLYALQHAGWRGWFAILYSAIASSVVAYTLWYALLKKYNVNLIMPYSLLTPVLAVLMGIVVLGDSLNSFKIIGASLVILGTTIAVINLRNLRMHARFPRLRRR</sequence>
<comment type="subcellular location">
    <subcellularLocation>
        <location evidence="1">Cell membrane</location>
        <topology evidence="1">Multi-pass membrane protein</topology>
    </subcellularLocation>
</comment>
<evidence type="ECO:0000256" key="2">
    <source>
        <dbReference type="ARBA" id="ARBA00022475"/>
    </source>
</evidence>
<evidence type="ECO:0000256" key="3">
    <source>
        <dbReference type="ARBA" id="ARBA00022692"/>
    </source>
</evidence>
<dbReference type="KEGG" id="pam:PANA_1559"/>
<dbReference type="InterPro" id="IPR000620">
    <property type="entry name" value="EamA_dom"/>
</dbReference>
<keyword evidence="9" id="KW-1185">Reference proteome</keyword>
<feature type="domain" description="EamA" evidence="7">
    <location>
        <begin position="25"/>
        <end position="148"/>
    </location>
</feature>
<evidence type="ECO:0000256" key="1">
    <source>
        <dbReference type="ARBA" id="ARBA00004651"/>
    </source>
</evidence>
<reference evidence="8 9" key="1">
    <citation type="journal article" date="2010" name="J. Bacteriol.">
        <title>Genome sequence of Pantoea ananatis LMG20103, the causative agent of Eucalyptus blight and dieback.</title>
        <authorList>
            <person name="De Maayer P."/>
            <person name="Chan W.Y."/>
            <person name="Venter S.N."/>
            <person name="Toth I.K."/>
            <person name="Birch P.R."/>
            <person name="Joubert F."/>
            <person name="Coutinho T.A."/>
        </authorList>
    </citation>
    <scope>NUCLEOTIDE SEQUENCE [LARGE SCALE GENOMIC DNA]</scope>
    <source>
        <strain evidence="8 9">LMG 20103</strain>
    </source>
</reference>
<organism evidence="8 9">
    <name type="scientific">Pantoea ananatis (strain LMG 20103)</name>
    <dbReference type="NCBI Taxonomy" id="706191"/>
    <lineage>
        <taxon>Bacteria</taxon>
        <taxon>Pseudomonadati</taxon>
        <taxon>Pseudomonadota</taxon>
        <taxon>Gammaproteobacteria</taxon>
        <taxon>Enterobacterales</taxon>
        <taxon>Erwiniaceae</taxon>
        <taxon>Pantoea</taxon>
    </lineage>
</organism>
<proteinExistence type="predicted"/>
<feature type="transmembrane region" description="Helical" evidence="6">
    <location>
        <begin position="187"/>
        <end position="206"/>
    </location>
</feature>
<dbReference type="EMBL" id="CP001875">
    <property type="protein sequence ID" value="ADD76726.1"/>
    <property type="molecule type" value="Genomic_DNA"/>
</dbReference>
<protein>
    <submittedName>
        <fullName evidence="8">EamA</fullName>
    </submittedName>
</protein>
<dbReference type="Proteomes" id="UP000001702">
    <property type="component" value="Chromosome"/>
</dbReference>
<dbReference type="SUPFAM" id="SSF103481">
    <property type="entry name" value="Multidrug resistance efflux transporter EmrE"/>
    <property type="match status" value="2"/>
</dbReference>
<feature type="transmembrane region" description="Helical" evidence="6">
    <location>
        <begin position="155"/>
        <end position="175"/>
    </location>
</feature>
<gene>
    <name evidence="8" type="primary">eamA</name>
    <name evidence="8" type="ordered locus">PANA_1559</name>
</gene>
<feature type="transmembrane region" description="Helical" evidence="6">
    <location>
        <begin position="255"/>
        <end position="272"/>
    </location>
</feature>
<evidence type="ECO:0000256" key="6">
    <source>
        <dbReference type="SAM" id="Phobius"/>
    </source>
</evidence>
<name>D4GCQ3_PANAM</name>
<feature type="transmembrane region" description="Helical" evidence="6">
    <location>
        <begin position="278"/>
        <end position="300"/>
    </location>
</feature>